<evidence type="ECO:0000313" key="1">
    <source>
        <dbReference type="EMBL" id="CAG6449830.1"/>
    </source>
</evidence>
<proteinExistence type="predicted"/>
<reference evidence="1" key="1">
    <citation type="submission" date="2021-05" db="EMBL/GenBank/DDBJ databases">
        <authorList>
            <person name="Alioto T."/>
            <person name="Alioto T."/>
            <person name="Gomez Garrido J."/>
        </authorList>
    </citation>
    <scope>NUCLEOTIDE SEQUENCE</scope>
</reference>
<name>A0A8D8A5R9_CULPI</name>
<organism evidence="1">
    <name type="scientific">Culex pipiens</name>
    <name type="common">House mosquito</name>
    <dbReference type="NCBI Taxonomy" id="7175"/>
    <lineage>
        <taxon>Eukaryota</taxon>
        <taxon>Metazoa</taxon>
        <taxon>Ecdysozoa</taxon>
        <taxon>Arthropoda</taxon>
        <taxon>Hexapoda</taxon>
        <taxon>Insecta</taxon>
        <taxon>Pterygota</taxon>
        <taxon>Neoptera</taxon>
        <taxon>Endopterygota</taxon>
        <taxon>Diptera</taxon>
        <taxon>Nematocera</taxon>
        <taxon>Culicoidea</taxon>
        <taxon>Culicidae</taxon>
        <taxon>Culicinae</taxon>
        <taxon>Culicini</taxon>
        <taxon>Culex</taxon>
        <taxon>Culex</taxon>
    </lineage>
</organism>
<dbReference type="EMBL" id="HBUE01014131">
    <property type="protein sequence ID" value="CAG6449830.1"/>
    <property type="molecule type" value="Transcribed_RNA"/>
</dbReference>
<sequence>MRYQTAAAPTQLKVGDSQAQIFLCSDPPELLKLPQLANVFLPVSTRARFALKKARRHDCVSHTRPNSQFPRNIDEMISYLFALYLNPSSPAPPASRPPLSFCPFLVCRELLAVWNALGSAC</sequence>
<dbReference type="AlphaFoldDB" id="A0A8D8A5R9"/>
<protein>
    <submittedName>
        <fullName evidence="1">(northern house mosquito) hypothetical protein</fullName>
    </submittedName>
</protein>
<accession>A0A8D8A5R9</accession>